<sequence length="92" mass="10524">MDFEKGENRFYKNDEAGNLIAEITYVPSGEDKVLVDHTFVDPSLRGQGVAEQLVDRTVQEMKNEGKKIVPVCPYVVTLFERKPEKYQDIMAD</sequence>
<dbReference type="PROSITE" id="PS51729">
    <property type="entry name" value="GNAT_YJDJ"/>
    <property type="match status" value="1"/>
</dbReference>
<dbReference type="Proteomes" id="UP000199136">
    <property type="component" value="Unassembled WGS sequence"/>
</dbReference>
<evidence type="ECO:0000259" key="1">
    <source>
        <dbReference type="PROSITE" id="PS51186"/>
    </source>
</evidence>
<dbReference type="InterPro" id="IPR000182">
    <property type="entry name" value="GNAT_dom"/>
</dbReference>
<proteinExistence type="predicted"/>
<feature type="domain" description="N-acetyltransferase" evidence="1">
    <location>
        <begin position="1"/>
        <end position="92"/>
    </location>
</feature>
<feature type="domain" description="N-acetyltransferase" evidence="2">
    <location>
        <begin position="2"/>
        <end position="91"/>
    </location>
</feature>
<dbReference type="SUPFAM" id="SSF55729">
    <property type="entry name" value="Acyl-CoA N-acyltransferases (Nat)"/>
    <property type="match status" value="1"/>
</dbReference>
<dbReference type="CDD" id="cd04301">
    <property type="entry name" value="NAT_SF"/>
    <property type="match status" value="1"/>
</dbReference>
<organism evidence="3 4">
    <name type="scientific">Desemzia incerta</name>
    <dbReference type="NCBI Taxonomy" id="82801"/>
    <lineage>
        <taxon>Bacteria</taxon>
        <taxon>Bacillati</taxon>
        <taxon>Bacillota</taxon>
        <taxon>Bacilli</taxon>
        <taxon>Lactobacillales</taxon>
        <taxon>Carnobacteriaceae</taxon>
        <taxon>Desemzia</taxon>
    </lineage>
</organism>
<dbReference type="OrthoDB" id="9793389at2"/>
<reference evidence="3 4" key="1">
    <citation type="submission" date="2016-10" db="EMBL/GenBank/DDBJ databases">
        <authorList>
            <person name="de Groot N.N."/>
        </authorList>
    </citation>
    <scope>NUCLEOTIDE SEQUENCE [LARGE SCALE GENOMIC DNA]</scope>
    <source>
        <strain evidence="3 4">DSM 20581</strain>
    </source>
</reference>
<dbReference type="GO" id="GO:0016747">
    <property type="term" value="F:acyltransferase activity, transferring groups other than amino-acyl groups"/>
    <property type="evidence" value="ECO:0007669"/>
    <property type="project" value="InterPro"/>
</dbReference>
<dbReference type="InterPro" id="IPR016181">
    <property type="entry name" value="Acyl_CoA_acyltransferase"/>
</dbReference>
<gene>
    <name evidence="3" type="ORF">SAMN04488506_1427</name>
</gene>
<dbReference type="PANTHER" id="PTHR31435">
    <property type="entry name" value="PROTEIN NATD1"/>
    <property type="match status" value="1"/>
</dbReference>
<evidence type="ECO:0000313" key="3">
    <source>
        <dbReference type="EMBL" id="SFQ32175.1"/>
    </source>
</evidence>
<dbReference type="AlphaFoldDB" id="A0A1I5XJN8"/>
<dbReference type="Pfam" id="PF14542">
    <property type="entry name" value="Acetyltransf_CG"/>
    <property type="match status" value="1"/>
</dbReference>
<dbReference type="InterPro" id="IPR045057">
    <property type="entry name" value="Gcn5-rel_NAT"/>
</dbReference>
<accession>A0A1I5XJN8</accession>
<evidence type="ECO:0000313" key="4">
    <source>
        <dbReference type="Proteomes" id="UP000199136"/>
    </source>
</evidence>
<dbReference type="STRING" id="82801.SAMN04488506_1427"/>
<dbReference type="RefSeq" id="WP_092480479.1">
    <property type="nucleotide sequence ID" value="NZ_FOXW01000005.1"/>
</dbReference>
<evidence type="ECO:0000259" key="2">
    <source>
        <dbReference type="PROSITE" id="PS51729"/>
    </source>
</evidence>
<protein>
    <submittedName>
        <fullName evidence="3">Uncharacterized protein</fullName>
    </submittedName>
</protein>
<dbReference type="Gene3D" id="3.40.630.30">
    <property type="match status" value="1"/>
</dbReference>
<dbReference type="EMBL" id="FOXW01000005">
    <property type="protein sequence ID" value="SFQ32175.1"/>
    <property type="molecule type" value="Genomic_DNA"/>
</dbReference>
<dbReference type="PANTHER" id="PTHR31435:SF10">
    <property type="entry name" value="BSR4717 PROTEIN"/>
    <property type="match status" value="1"/>
</dbReference>
<dbReference type="InterPro" id="IPR031165">
    <property type="entry name" value="GNAT_YJDJ"/>
</dbReference>
<keyword evidence="4" id="KW-1185">Reference proteome</keyword>
<dbReference type="PROSITE" id="PS51186">
    <property type="entry name" value="GNAT"/>
    <property type="match status" value="1"/>
</dbReference>
<name>A0A1I5XJN8_9LACT</name>